<comment type="subunit">
    <text evidence="10">Forms a complex with SecF. Part of the essential Sec protein translocation apparatus which comprises SecA, SecYEG and auxiliary proteins SecDF-YajC and YidC.</text>
</comment>
<comment type="subcellular location">
    <subcellularLocation>
        <location evidence="1 10">Cell membrane</location>
        <topology evidence="1 10">Multi-pass membrane protein</topology>
    </subcellularLocation>
</comment>
<dbReference type="InterPro" id="IPR048634">
    <property type="entry name" value="SecD_SecF_C"/>
</dbReference>
<feature type="domain" description="Protein export membrane protein SecD/SecF C-terminal" evidence="11">
    <location>
        <begin position="371"/>
        <end position="538"/>
    </location>
</feature>
<dbReference type="Pfam" id="PF02355">
    <property type="entry name" value="SecD_SecF_C"/>
    <property type="match status" value="1"/>
</dbReference>
<dbReference type="AlphaFoldDB" id="A0A1G7P160"/>
<evidence type="ECO:0000256" key="8">
    <source>
        <dbReference type="ARBA" id="ARBA00023010"/>
    </source>
</evidence>
<dbReference type="NCBIfam" id="TIGR00916">
    <property type="entry name" value="2A0604s01"/>
    <property type="match status" value="1"/>
</dbReference>
<accession>A0A1G7P160</accession>
<dbReference type="FunFam" id="1.20.1640.10:FF:000004">
    <property type="entry name" value="Protein translocase subunit SecD"/>
    <property type="match status" value="1"/>
</dbReference>
<keyword evidence="6 10" id="KW-0653">Protein transport</keyword>
<dbReference type="InterPro" id="IPR022813">
    <property type="entry name" value="SecD/SecF_arch_bac"/>
</dbReference>
<proteinExistence type="inferred from homology"/>
<dbReference type="InterPro" id="IPR054384">
    <property type="entry name" value="SecDF_P1_head"/>
</dbReference>
<dbReference type="Proteomes" id="UP000199399">
    <property type="component" value="Unassembled WGS sequence"/>
</dbReference>
<keyword evidence="4" id="KW-0997">Cell inner membrane</keyword>
<evidence type="ECO:0000259" key="12">
    <source>
        <dbReference type="Pfam" id="PF21760"/>
    </source>
</evidence>
<feature type="transmembrane region" description="Helical" evidence="10">
    <location>
        <begin position="412"/>
        <end position="434"/>
    </location>
</feature>
<dbReference type="GO" id="GO:0015450">
    <property type="term" value="F:protein-transporting ATPase activity"/>
    <property type="evidence" value="ECO:0007669"/>
    <property type="project" value="InterPro"/>
</dbReference>
<keyword evidence="8 10" id="KW-0811">Translocation</keyword>
<evidence type="ECO:0000256" key="6">
    <source>
        <dbReference type="ARBA" id="ARBA00022927"/>
    </source>
</evidence>
<dbReference type="NCBIfam" id="TIGR01129">
    <property type="entry name" value="secD"/>
    <property type="match status" value="1"/>
</dbReference>
<dbReference type="Gene3D" id="1.20.1640.10">
    <property type="entry name" value="Multidrug efflux transporter AcrB transmembrane domain"/>
    <property type="match status" value="1"/>
</dbReference>
<evidence type="ECO:0000313" key="14">
    <source>
        <dbReference type="EMBL" id="SDF79993.1"/>
    </source>
</evidence>
<keyword evidence="3 10" id="KW-1003">Cell membrane</keyword>
<evidence type="ECO:0000256" key="3">
    <source>
        <dbReference type="ARBA" id="ARBA00022475"/>
    </source>
</evidence>
<protein>
    <recommendedName>
        <fullName evidence="10">Protein translocase subunit SecD</fullName>
    </recommendedName>
</protein>
<dbReference type="GO" id="GO:0043952">
    <property type="term" value="P:protein transport by the Sec complex"/>
    <property type="evidence" value="ECO:0007669"/>
    <property type="project" value="UniProtKB-UniRule"/>
</dbReference>
<keyword evidence="15" id="KW-1185">Reference proteome</keyword>
<keyword evidence="7 10" id="KW-1133">Transmembrane helix</keyword>
<dbReference type="InterPro" id="IPR048631">
    <property type="entry name" value="SecD_1st"/>
</dbReference>
<dbReference type="PANTHER" id="PTHR30081">
    <property type="entry name" value="PROTEIN-EXPORT MEMBRANE PROTEIN SEC"/>
    <property type="match status" value="1"/>
</dbReference>
<dbReference type="GO" id="GO:0065002">
    <property type="term" value="P:intracellular protein transmembrane transport"/>
    <property type="evidence" value="ECO:0007669"/>
    <property type="project" value="UniProtKB-UniRule"/>
</dbReference>
<dbReference type="EMBL" id="FNBP01000003">
    <property type="protein sequence ID" value="SDF79993.1"/>
    <property type="molecule type" value="Genomic_DNA"/>
</dbReference>
<comment type="caution">
    <text evidence="10">Lacks conserved residue(s) required for the propagation of feature annotation.</text>
</comment>
<dbReference type="RefSeq" id="WP_093740731.1">
    <property type="nucleotide sequence ID" value="NZ_FNBP01000003.1"/>
</dbReference>
<organism evidence="14 15">
    <name type="scientific">Sulfitobacter delicatus</name>
    <dbReference type="NCBI Taxonomy" id="218672"/>
    <lineage>
        <taxon>Bacteria</taxon>
        <taxon>Pseudomonadati</taxon>
        <taxon>Pseudomonadota</taxon>
        <taxon>Alphaproteobacteria</taxon>
        <taxon>Rhodobacterales</taxon>
        <taxon>Roseobacteraceae</taxon>
        <taxon>Sulfitobacter</taxon>
    </lineage>
</organism>
<dbReference type="Gene3D" id="3.30.70.3400">
    <property type="match status" value="1"/>
</dbReference>
<feature type="transmembrane region" description="Helical" evidence="10">
    <location>
        <begin position="387"/>
        <end position="405"/>
    </location>
</feature>
<evidence type="ECO:0000256" key="9">
    <source>
        <dbReference type="ARBA" id="ARBA00023136"/>
    </source>
</evidence>
<name>A0A1G7P160_9RHOB</name>
<comment type="function">
    <text evidence="10">Part of the Sec protein translocase complex. Interacts with the SecYEG preprotein conducting channel. SecDF uses the proton motive force (PMF) to complete protein translocation after the ATP-dependent function of SecA.</text>
</comment>
<dbReference type="Pfam" id="PF22599">
    <property type="entry name" value="SecDF_P1_head"/>
    <property type="match status" value="1"/>
</dbReference>
<feature type="transmembrane region" description="Helical" evidence="10">
    <location>
        <begin position="440"/>
        <end position="462"/>
    </location>
</feature>
<dbReference type="Pfam" id="PF21760">
    <property type="entry name" value="SecD_1st"/>
    <property type="match status" value="1"/>
</dbReference>
<evidence type="ECO:0000256" key="4">
    <source>
        <dbReference type="ARBA" id="ARBA00022519"/>
    </source>
</evidence>
<evidence type="ECO:0000256" key="10">
    <source>
        <dbReference type="HAMAP-Rule" id="MF_01463"/>
    </source>
</evidence>
<evidence type="ECO:0000256" key="7">
    <source>
        <dbReference type="ARBA" id="ARBA00022989"/>
    </source>
</evidence>
<evidence type="ECO:0000313" key="15">
    <source>
        <dbReference type="Proteomes" id="UP000199399"/>
    </source>
</evidence>
<evidence type="ECO:0000259" key="13">
    <source>
        <dbReference type="Pfam" id="PF22599"/>
    </source>
</evidence>
<comment type="similarity">
    <text evidence="10">Belongs to the SecD/SecF family. SecD subfamily.</text>
</comment>
<dbReference type="GO" id="GO:0005886">
    <property type="term" value="C:plasma membrane"/>
    <property type="evidence" value="ECO:0007669"/>
    <property type="project" value="UniProtKB-SubCell"/>
</dbReference>
<dbReference type="InterPro" id="IPR005791">
    <property type="entry name" value="SecD"/>
</dbReference>
<gene>
    <name evidence="10" type="primary">secD</name>
    <name evidence="14" type="ORF">SAMN04489759_103195</name>
</gene>
<evidence type="ECO:0000259" key="11">
    <source>
        <dbReference type="Pfam" id="PF02355"/>
    </source>
</evidence>
<dbReference type="GO" id="GO:0006605">
    <property type="term" value="P:protein targeting"/>
    <property type="evidence" value="ECO:0007669"/>
    <property type="project" value="UniProtKB-UniRule"/>
</dbReference>
<sequence length="549" mass="58887">MLQIDLWKRIVIVLTCLAGLWLALPNAFYTPVEQHNDAVAAIEVQGSTPELEAQRALWPEWMPSGLVNLGLDLRGGAHLLAEVQLADVYESRMEAQWPEVRDALRSLTPVRREEAPAGELRVRLNDPDKMAEALQITRDLARPVTTVTGAGGSDIDVSGANGVISITLSDAEKQATDERTMQQSLEIVRRRIDEVGTREPTIQRQGADRILIQVPGIGSAAELKAIIGTTAQLTFNPVVNRGSDENANPGIGNAILPSADEQGVFYTIETAPVVTGEQLVDAQPSFDQNGAPAVSFRFDTNGARKFGDYTAENIGAPFAIVLDDEVISAPTIQSHIPGGSGIITGRFSVEESTNLAVLLRAGALPAGLSFVEERTIGPELGQDSIDAGKIATMVAFVAVLFFMWASYGLFGFFANIALIINVGLIFGLLSLIGATLTLPGIAGIVLTVGMAVDANVLIFERIREEQRNAKGAARAISLGYERALSAILDANITTFIVAVILFTLGSGPVRGFAVTLGLGIMTSVFTAFFVTRLLVVIWFERRRPKTIEV</sequence>
<evidence type="ECO:0000256" key="5">
    <source>
        <dbReference type="ARBA" id="ARBA00022692"/>
    </source>
</evidence>
<feature type="domain" description="Protein translocase subunit SecDF P1" evidence="12">
    <location>
        <begin position="181"/>
        <end position="238"/>
    </location>
</feature>
<feature type="transmembrane region" description="Helical" evidence="10">
    <location>
        <begin position="516"/>
        <end position="539"/>
    </location>
</feature>
<dbReference type="OrthoDB" id="9805019at2"/>
<dbReference type="FunFam" id="3.30.1360.200:FF:000002">
    <property type="entry name" value="Preprotein translocase subunit SecD"/>
    <property type="match status" value="1"/>
</dbReference>
<feature type="transmembrane region" description="Helical" evidence="10">
    <location>
        <begin position="483"/>
        <end position="504"/>
    </location>
</feature>
<dbReference type="Gene3D" id="3.30.1360.200">
    <property type="match status" value="1"/>
</dbReference>
<keyword evidence="5 10" id="KW-0812">Transmembrane</keyword>
<dbReference type="HAMAP" id="MF_01463_B">
    <property type="entry name" value="SecD_B"/>
    <property type="match status" value="1"/>
</dbReference>
<dbReference type="STRING" id="218672.SAMN04489759_103195"/>
<reference evidence="15" key="1">
    <citation type="submission" date="2016-10" db="EMBL/GenBank/DDBJ databases">
        <authorList>
            <person name="Varghese N."/>
            <person name="Submissions S."/>
        </authorList>
    </citation>
    <scope>NUCLEOTIDE SEQUENCE [LARGE SCALE GENOMIC DNA]</scope>
    <source>
        <strain evidence="15">DSM 16477</strain>
    </source>
</reference>
<feature type="domain" description="SecDF P1 head subdomain" evidence="13">
    <location>
        <begin position="255"/>
        <end position="366"/>
    </location>
</feature>
<evidence type="ECO:0000256" key="2">
    <source>
        <dbReference type="ARBA" id="ARBA00022448"/>
    </source>
</evidence>
<keyword evidence="2 10" id="KW-0813">Transport</keyword>
<evidence type="ECO:0000256" key="1">
    <source>
        <dbReference type="ARBA" id="ARBA00004651"/>
    </source>
</evidence>
<keyword evidence="9 10" id="KW-0472">Membrane</keyword>
<dbReference type="InterPro" id="IPR055344">
    <property type="entry name" value="SecD_SecF_C_bact"/>
</dbReference>
<dbReference type="PANTHER" id="PTHR30081:SF1">
    <property type="entry name" value="PROTEIN TRANSLOCASE SUBUNIT SECD"/>
    <property type="match status" value="1"/>
</dbReference>
<dbReference type="SUPFAM" id="SSF82866">
    <property type="entry name" value="Multidrug efflux transporter AcrB transmembrane domain"/>
    <property type="match status" value="1"/>
</dbReference>